<dbReference type="SUPFAM" id="SSF47576">
    <property type="entry name" value="Calponin-homology domain, CH-domain"/>
    <property type="match status" value="1"/>
</dbReference>
<protein>
    <recommendedName>
        <fullName evidence="1">Calponin-homology (CH) domain-containing protein</fullName>
    </recommendedName>
</protein>
<dbReference type="PANTHER" id="PTHR47385:SF5">
    <property type="entry name" value="TRANSGELIN"/>
    <property type="match status" value="1"/>
</dbReference>
<dbReference type="Gene3D" id="1.10.418.10">
    <property type="entry name" value="Calponin-like domain"/>
    <property type="match status" value="1"/>
</dbReference>
<gene>
    <name evidence="2" type="ORF">HAZT_HAZT003960</name>
</gene>
<name>A0A6A0H2Q1_HYAAZ</name>
<dbReference type="InterPro" id="IPR001715">
    <property type="entry name" value="CH_dom"/>
</dbReference>
<dbReference type="PANTHER" id="PTHR47385">
    <property type="entry name" value="CALPONIN"/>
    <property type="match status" value="1"/>
</dbReference>
<accession>A0A6A0H2Q1</accession>
<reference evidence="2" key="2">
    <citation type="journal article" date="2018" name="Environ. Sci. Technol.">
        <title>The Toxicogenome of Hyalella azteca: A Model for Sediment Ecotoxicology and Evolutionary Toxicology.</title>
        <authorList>
            <person name="Poynton H.C."/>
            <person name="Hasenbein S."/>
            <person name="Benoit J.B."/>
            <person name="Sepulveda M.S."/>
            <person name="Poelchau M.F."/>
            <person name="Hughes D.S.T."/>
            <person name="Murali S.C."/>
            <person name="Chen S."/>
            <person name="Glastad K.M."/>
            <person name="Goodisman M.A.D."/>
            <person name="Werren J.H."/>
            <person name="Vineis J.H."/>
            <person name="Bowen J.L."/>
            <person name="Friedrich M."/>
            <person name="Jones J."/>
            <person name="Robertson H.M."/>
            <person name="Feyereisen R."/>
            <person name="Mechler-Hickson A."/>
            <person name="Mathers N."/>
            <person name="Lee C.E."/>
            <person name="Colbourne J.K."/>
            <person name="Biales A."/>
            <person name="Johnston J.S."/>
            <person name="Wellborn G.A."/>
            <person name="Rosendale A.J."/>
            <person name="Cridge A.G."/>
            <person name="Munoz-Torres M.C."/>
            <person name="Bain P.A."/>
            <person name="Manny A.R."/>
            <person name="Major K.M."/>
            <person name="Lambert F.N."/>
            <person name="Vulpe C.D."/>
            <person name="Tuck P."/>
            <person name="Blalock B.J."/>
            <person name="Lin Y.Y."/>
            <person name="Smith M.E."/>
            <person name="Ochoa-Acuna H."/>
            <person name="Chen M.M."/>
            <person name="Childers C.P."/>
            <person name="Qu J."/>
            <person name="Dugan S."/>
            <person name="Lee S.L."/>
            <person name="Chao H."/>
            <person name="Dinh H."/>
            <person name="Han Y."/>
            <person name="Doddapaneni H."/>
            <person name="Worley K.C."/>
            <person name="Muzny D.M."/>
            <person name="Gibbs R.A."/>
            <person name="Richards S."/>
        </authorList>
    </citation>
    <scope>NUCLEOTIDE SEQUENCE</scope>
    <source>
        <strain evidence="2">HAZT.00-mixed</strain>
        <tissue evidence="2">Whole organism</tissue>
    </source>
</reference>
<comment type="caution">
    <text evidence="2">The sequence shown here is derived from an EMBL/GenBank/DDBJ whole genome shotgun (WGS) entry which is preliminary data.</text>
</comment>
<dbReference type="InterPro" id="IPR036872">
    <property type="entry name" value="CH_dom_sf"/>
</dbReference>
<feature type="domain" description="Calponin-homology (CH)" evidence="1">
    <location>
        <begin position="15"/>
        <end position="136"/>
    </location>
</feature>
<dbReference type="GO" id="GO:0015629">
    <property type="term" value="C:actin cytoskeleton"/>
    <property type="evidence" value="ECO:0007669"/>
    <property type="project" value="TreeGrafter"/>
</dbReference>
<evidence type="ECO:0000313" key="2">
    <source>
        <dbReference type="EMBL" id="KAA0196684.1"/>
    </source>
</evidence>
<evidence type="ECO:0000259" key="1">
    <source>
        <dbReference type="PROSITE" id="PS50021"/>
    </source>
</evidence>
<dbReference type="Pfam" id="PF00307">
    <property type="entry name" value="CH"/>
    <property type="match status" value="1"/>
</dbReference>
<reference evidence="2" key="3">
    <citation type="submission" date="2019-06" db="EMBL/GenBank/DDBJ databases">
        <authorList>
            <person name="Poynton C."/>
            <person name="Hasenbein S."/>
            <person name="Benoit J.B."/>
            <person name="Sepulveda M.S."/>
            <person name="Poelchau M.F."/>
            <person name="Murali S.C."/>
            <person name="Chen S."/>
            <person name="Glastad K.M."/>
            <person name="Werren J.H."/>
            <person name="Vineis J.H."/>
            <person name="Bowen J.L."/>
            <person name="Friedrich M."/>
            <person name="Jones J."/>
            <person name="Robertson H.M."/>
            <person name="Feyereisen R."/>
            <person name="Mechler-Hickson A."/>
            <person name="Mathers N."/>
            <person name="Lee C.E."/>
            <person name="Colbourne J.K."/>
            <person name="Biales A."/>
            <person name="Johnston J.S."/>
            <person name="Wellborn G.A."/>
            <person name="Rosendale A.J."/>
            <person name="Cridge A.G."/>
            <person name="Munoz-Torres M.C."/>
            <person name="Bain P.A."/>
            <person name="Manny A.R."/>
            <person name="Major K.M."/>
            <person name="Lambert F.N."/>
            <person name="Vulpe C.D."/>
            <person name="Tuck P."/>
            <person name="Blalock B.J."/>
            <person name="Lin Y.-Y."/>
            <person name="Smith M.E."/>
            <person name="Ochoa-Acuna H."/>
            <person name="Chen M.-J.M."/>
            <person name="Childers C.P."/>
            <person name="Qu J."/>
            <person name="Dugan S."/>
            <person name="Lee S.L."/>
            <person name="Chao H."/>
            <person name="Dinh H."/>
            <person name="Han Y."/>
            <person name="Doddapaneni H."/>
            <person name="Worley K.C."/>
            <person name="Muzny D.M."/>
            <person name="Gibbs R.A."/>
            <person name="Richards S."/>
        </authorList>
    </citation>
    <scope>NUCLEOTIDE SEQUENCE</scope>
    <source>
        <strain evidence="2">HAZT.00-mixed</strain>
        <tissue evidence="2">Whole organism</tissue>
    </source>
</reference>
<dbReference type="GO" id="GO:0051015">
    <property type="term" value="F:actin filament binding"/>
    <property type="evidence" value="ECO:0007669"/>
    <property type="project" value="TreeGrafter"/>
</dbReference>
<dbReference type="EMBL" id="JQDR03008769">
    <property type="protein sequence ID" value="KAA0196684.1"/>
    <property type="molecule type" value="Genomic_DNA"/>
</dbReference>
<proteinExistence type="predicted"/>
<dbReference type="PRINTS" id="PR00888">
    <property type="entry name" value="SM22CALPONIN"/>
</dbReference>
<dbReference type="Proteomes" id="UP000711488">
    <property type="component" value="Unassembled WGS sequence"/>
</dbReference>
<reference evidence="2" key="1">
    <citation type="submission" date="2014-08" db="EMBL/GenBank/DDBJ databases">
        <authorList>
            <person name="Murali S."/>
            <person name="Richards S."/>
            <person name="Bandaranaike D."/>
            <person name="Bellair M."/>
            <person name="Blankenburg K."/>
            <person name="Chao H."/>
            <person name="Dinh H."/>
            <person name="Doddapaneni H."/>
            <person name="Dugan-Rocha S."/>
            <person name="Elkadiri S."/>
            <person name="Gnanaolivu R."/>
            <person name="Hughes D."/>
            <person name="Lee S."/>
            <person name="Li M."/>
            <person name="Ming W."/>
            <person name="Munidasa M."/>
            <person name="Muniz J."/>
            <person name="Nguyen L."/>
            <person name="Osuji N."/>
            <person name="Pu L.-L."/>
            <person name="Puazo M."/>
            <person name="Skinner E."/>
            <person name="Qu C."/>
            <person name="Quiroz J."/>
            <person name="Raj R."/>
            <person name="Weissenberger G."/>
            <person name="Xin Y."/>
            <person name="Zou X."/>
            <person name="Han Y."/>
            <person name="Worley K."/>
            <person name="Muzny D."/>
            <person name="Gibbs R."/>
        </authorList>
    </citation>
    <scope>NUCLEOTIDE SEQUENCE</scope>
    <source>
        <strain evidence="2">HAZT.00-mixed</strain>
        <tissue evidence="2">Whole organism</tissue>
    </source>
</reference>
<dbReference type="GO" id="GO:0007015">
    <property type="term" value="P:actin filament organization"/>
    <property type="evidence" value="ECO:0007669"/>
    <property type="project" value="TreeGrafter"/>
</dbReference>
<dbReference type="PROSITE" id="PS50021">
    <property type="entry name" value="CH"/>
    <property type="match status" value="1"/>
</dbReference>
<sequence>MRPTVVAASQAKFDPARAKRVCEWIEAVTGTNLDLPSNEEGISDQLDFGHALKDGIAICQLLNALQPGLVKKVNTMKAPFKQRENIEMFLKGCEAYGLKSQDLFQVNDLYENKNLYMRFAARGGMPCRVEAAHEGPFKGRHQELEVCGHVTGHLCFVFYDYFIAAHNHVHLHNTH</sequence>
<dbReference type="InterPro" id="IPR003096">
    <property type="entry name" value="SM22_calponin"/>
</dbReference>
<dbReference type="AlphaFoldDB" id="A0A6A0H2Q1"/>
<dbReference type="InterPro" id="IPR050606">
    <property type="entry name" value="Calponin-like"/>
</dbReference>
<dbReference type="SMART" id="SM00033">
    <property type="entry name" value="CH"/>
    <property type="match status" value="1"/>
</dbReference>
<organism evidence="2">
    <name type="scientific">Hyalella azteca</name>
    <name type="common">Amphipod</name>
    <dbReference type="NCBI Taxonomy" id="294128"/>
    <lineage>
        <taxon>Eukaryota</taxon>
        <taxon>Metazoa</taxon>
        <taxon>Ecdysozoa</taxon>
        <taxon>Arthropoda</taxon>
        <taxon>Crustacea</taxon>
        <taxon>Multicrustacea</taxon>
        <taxon>Malacostraca</taxon>
        <taxon>Eumalacostraca</taxon>
        <taxon>Peracarida</taxon>
        <taxon>Amphipoda</taxon>
        <taxon>Senticaudata</taxon>
        <taxon>Talitrida</taxon>
        <taxon>Talitroidea</taxon>
        <taxon>Hyalellidae</taxon>
        <taxon>Hyalella</taxon>
    </lineage>
</organism>